<keyword evidence="2" id="KW-0813">Transport</keyword>
<dbReference type="GO" id="GO:0022857">
    <property type="term" value="F:transmembrane transporter activity"/>
    <property type="evidence" value="ECO:0007669"/>
    <property type="project" value="TreeGrafter"/>
</dbReference>
<protein>
    <submittedName>
        <fullName evidence="11">TRAP transporter, DctQ-like membrane protein</fullName>
    </submittedName>
</protein>
<evidence type="ECO:0000256" key="5">
    <source>
        <dbReference type="ARBA" id="ARBA00022692"/>
    </source>
</evidence>
<organism evidence="11">
    <name type="scientific">Candidatus Moduliflexus flocculans</name>
    <dbReference type="NCBI Taxonomy" id="1499966"/>
    <lineage>
        <taxon>Bacteria</taxon>
        <taxon>Candidatus Moduliflexota</taxon>
        <taxon>Candidatus Moduliflexia</taxon>
        <taxon>Candidatus Moduliflexales</taxon>
        <taxon>Candidatus Moduliflexaceae</taxon>
    </lineage>
</organism>
<evidence type="ECO:0000256" key="7">
    <source>
        <dbReference type="ARBA" id="ARBA00023136"/>
    </source>
</evidence>
<proteinExistence type="inferred from homology"/>
<feature type="transmembrane region" description="Helical" evidence="9">
    <location>
        <begin position="86"/>
        <end position="107"/>
    </location>
</feature>
<name>A0A0S6W3Z2_9BACT</name>
<dbReference type="Pfam" id="PF04290">
    <property type="entry name" value="DctQ"/>
    <property type="match status" value="1"/>
</dbReference>
<feature type="transmembrane region" description="Helical" evidence="9">
    <location>
        <begin position="12"/>
        <end position="37"/>
    </location>
</feature>
<evidence type="ECO:0000259" key="10">
    <source>
        <dbReference type="Pfam" id="PF04290"/>
    </source>
</evidence>
<keyword evidence="12" id="KW-1185">Reference proteome</keyword>
<evidence type="ECO:0000256" key="2">
    <source>
        <dbReference type="ARBA" id="ARBA00022448"/>
    </source>
</evidence>
<dbReference type="Proteomes" id="UP000030700">
    <property type="component" value="Unassembled WGS sequence"/>
</dbReference>
<evidence type="ECO:0000256" key="4">
    <source>
        <dbReference type="ARBA" id="ARBA00022519"/>
    </source>
</evidence>
<dbReference type="AlphaFoldDB" id="A0A0S6W3Z2"/>
<evidence type="ECO:0000256" key="9">
    <source>
        <dbReference type="SAM" id="Phobius"/>
    </source>
</evidence>
<keyword evidence="3" id="KW-1003">Cell membrane</keyword>
<gene>
    <name evidence="11" type="ORF">U14_04308</name>
</gene>
<reference evidence="11" key="1">
    <citation type="journal article" date="2015" name="PeerJ">
        <title>First genomic representation of candidate bacterial phylum KSB3 points to enhanced environmental sensing as a trigger of wastewater bulking.</title>
        <authorList>
            <person name="Sekiguchi Y."/>
            <person name="Ohashi A."/>
            <person name="Parks D.H."/>
            <person name="Yamauchi T."/>
            <person name="Tyson G.W."/>
            <person name="Hugenholtz P."/>
        </authorList>
    </citation>
    <scope>NUCLEOTIDE SEQUENCE [LARGE SCALE GENOMIC DNA]</scope>
</reference>
<dbReference type="InterPro" id="IPR007387">
    <property type="entry name" value="TRAP_DctQ"/>
</dbReference>
<feature type="transmembrane region" description="Helical" evidence="9">
    <location>
        <begin position="43"/>
        <end position="65"/>
    </location>
</feature>
<feature type="transmembrane region" description="Helical" evidence="9">
    <location>
        <begin position="127"/>
        <end position="153"/>
    </location>
</feature>
<feature type="domain" description="Tripartite ATP-independent periplasmic transporters DctQ component" evidence="10">
    <location>
        <begin position="24"/>
        <end position="154"/>
    </location>
</feature>
<dbReference type="InterPro" id="IPR055348">
    <property type="entry name" value="DctQ"/>
</dbReference>
<evidence type="ECO:0000313" key="11">
    <source>
        <dbReference type="EMBL" id="GAK53049.1"/>
    </source>
</evidence>
<keyword evidence="6 9" id="KW-1133">Transmembrane helix</keyword>
<dbReference type="STRING" id="1499966.U14_04308"/>
<sequence>MFKTTAYSIAKFFNRIAALALFSMMCLTCADVVLRLFRHPIRGTYEMVSFLGVITVSFALAHTSIHKGHVAVSLVVEHFSKKWQGIVELLVSAASVVLFALISWRSVVYARSFQLSGEVSPTLQLPFYPIIYGIAAAAAVVCLVLMVDILTAWKTIKES</sequence>
<evidence type="ECO:0000256" key="1">
    <source>
        <dbReference type="ARBA" id="ARBA00004429"/>
    </source>
</evidence>
<evidence type="ECO:0000256" key="8">
    <source>
        <dbReference type="ARBA" id="ARBA00038436"/>
    </source>
</evidence>
<dbReference type="GO" id="GO:0005886">
    <property type="term" value="C:plasma membrane"/>
    <property type="evidence" value="ECO:0007669"/>
    <property type="project" value="UniProtKB-SubCell"/>
</dbReference>
<evidence type="ECO:0000256" key="3">
    <source>
        <dbReference type="ARBA" id="ARBA00022475"/>
    </source>
</evidence>
<keyword evidence="4" id="KW-0997">Cell inner membrane</keyword>
<evidence type="ECO:0000256" key="6">
    <source>
        <dbReference type="ARBA" id="ARBA00022989"/>
    </source>
</evidence>
<keyword evidence="7 9" id="KW-0472">Membrane</keyword>
<dbReference type="HOGENOM" id="CLU_086356_8_5_0"/>
<dbReference type="GO" id="GO:0015740">
    <property type="term" value="P:C4-dicarboxylate transport"/>
    <property type="evidence" value="ECO:0007669"/>
    <property type="project" value="TreeGrafter"/>
</dbReference>
<dbReference type="PANTHER" id="PTHR35011">
    <property type="entry name" value="2,3-DIKETO-L-GULONATE TRAP TRANSPORTER SMALL PERMEASE PROTEIN YIAM"/>
    <property type="match status" value="1"/>
</dbReference>
<dbReference type="PANTHER" id="PTHR35011:SF10">
    <property type="entry name" value="TRAP TRANSPORTER SMALL PERMEASE PROTEIN"/>
    <property type="match status" value="1"/>
</dbReference>
<keyword evidence="5 9" id="KW-0812">Transmembrane</keyword>
<dbReference type="EMBL" id="DF820459">
    <property type="protein sequence ID" value="GAK53049.1"/>
    <property type="molecule type" value="Genomic_DNA"/>
</dbReference>
<evidence type="ECO:0000313" key="12">
    <source>
        <dbReference type="Proteomes" id="UP000030700"/>
    </source>
</evidence>
<comment type="subcellular location">
    <subcellularLocation>
        <location evidence="1">Cell inner membrane</location>
        <topology evidence="1">Multi-pass membrane protein</topology>
    </subcellularLocation>
</comment>
<comment type="similarity">
    <text evidence="8">Belongs to the TRAP transporter small permease family.</text>
</comment>
<accession>A0A0S6W3Z2</accession>